<evidence type="ECO:0000256" key="1">
    <source>
        <dbReference type="SAM" id="MobiDB-lite"/>
    </source>
</evidence>
<organism evidence="3 4">
    <name type="scientific">Trypanosoma equiperdum</name>
    <dbReference type="NCBI Taxonomy" id="5694"/>
    <lineage>
        <taxon>Eukaryota</taxon>
        <taxon>Discoba</taxon>
        <taxon>Euglenozoa</taxon>
        <taxon>Kinetoplastea</taxon>
        <taxon>Metakinetoplastina</taxon>
        <taxon>Trypanosomatida</taxon>
        <taxon>Trypanosomatidae</taxon>
        <taxon>Trypanosoma</taxon>
    </lineage>
</organism>
<dbReference type="InterPro" id="IPR009057">
    <property type="entry name" value="Homeodomain-like_sf"/>
</dbReference>
<evidence type="ECO:0000313" key="3">
    <source>
        <dbReference type="EMBL" id="SCU64230.1"/>
    </source>
</evidence>
<dbReference type="EMBL" id="CZPT02000020">
    <property type="protein sequence ID" value="SCU64230.1"/>
    <property type="molecule type" value="Genomic_DNA"/>
</dbReference>
<dbReference type="GeneID" id="92379044"/>
<evidence type="ECO:0000259" key="2">
    <source>
        <dbReference type="Pfam" id="PF13325"/>
    </source>
</evidence>
<feature type="compositionally biased region" description="Polar residues" evidence="1">
    <location>
        <begin position="198"/>
        <end position="208"/>
    </location>
</feature>
<proteinExistence type="predicted"/>
<evidence type="ECO:0000313" key="4">
    <source>
        <dbReference type="Proteomes" id="UP000195570"/>
    </source>
</evidence>
<dbReference type="RefSeq" id="XP_067076017.1">
    <property type="nucleotide sequence ID" value="XM_067219916.1"/>
</dbReference>
<dbReference type="SUPFAM" id="SSF46689">
    <property type="entry name" value="Homeodomain-like"/>
    <property type="match status" value="1"/>
</dbReference>
<dbReference type="AlphaFoldDB" id="A0A1G4HY51"/>
<dbReference type="Proteomes" id="UP000195570">
    <property type="component" value="Unassembled WGS sequence"/>
</dbReference>
<reference evidence="3" key="1">
    <citation type="submission" date="2016-09" db="EMBL/GenBank/DDBJ databases">
        <authorList>
            <person name="Hebert L."/>
            <person name="Moumen B."/>
        </authorList>
    </citation>
    <scope>NUCLEOTIDE SEQUENCE [LARGE SCALE GENOMIC DNA]</scope>
    <source>
        <strain evidence="3">OVI</strain>
    </source>
</reference>
<feature type="domain" description="Microspherule protein N-terminal" evidence="2">
    <location>
        <begin position="293"/>
        <end position="363"/>
    </location>
</feature>
<dbReference type="InterPro" id="IPR025999">
    <property type="entry name" value="MCRS_N"/>
</dbReference>
<sequence>MYCHAGVPSTSPSPTDFSEVHKILCGHIKQGNNFSVAAAVALEPLHGSSEFWRTCGYRSGIVSALLASSLGVQRETDQLSHLEPMTVADVYAMLRHVVDENAHLRQIIARLESGECDPDDGSGGITSSTERLRSLISEGYDALTGRSSPCMGEYDCGQTPGKWKTCSNGAAGTKRRRDSPEVTEWAYVRPESPVPASETLSPAANSGDDTVDEAEQNNALDVLEQLPALPGTTRTVSSFDAVGEMVNRGAGGPSLHPTNPSEFRVGSERGSTIETHSSSEVSNFANVGVGTSSGKQKRYKFSASEDEAIIKGLARFTKGQQRFQQIYYAYRSVWHPARTVSQLYDHWRGTLRYKVIQQQGYRGKNSVAARSPEKASNMENNE</sequence>
<feature type="region of interest" description="Disordered" evidence="1">
    <location>
        <begin position="191"/>
        <end position="211"/>
    </location>
</feature>
<gene>
    <name evidence="3" type="ORF">TEOVI_000510400</name>
</gene>
<dbReference type="Pfam" id="PF13325">
    <property type="entry name" value="MCRS_N"/>
    <property type="match status" value="1"/>
</dbReference>
<dbReference type="SMR" id="A0A1G4HY51"/>
<comment type="caution">
    <text evidence="3">The sequence shown here is derived from an EMBL/GenBank/DDBJ whole genome shotgun (WGS) entry which is preliminary data.</text>
</comment>
<accession>A0A1G4HY51</accession>
<protein>
    <submittedName>
        <fullName evidence="3">Ttaggg binding factor</fullName>
    </submittedName>
</protein>
<feature type="region of interest" description="Disordered" evidence="1">
    <location>
        <begin position="362"/>
        <end position="382"/>
    </location>
</feature>
<dbReference type="VEuPathDB" id="TriTrypDB:TEOVI_000510400"/>
<keyword evidence="4" id="KW-1185">Reference proteome</keyword>
<name>A0A1G4HY51_TRYEQ</name>